<evidence type="ECO:0000256" key="4">
    <source>
        <dbReference type="ARBA" id="ARBA00022917"/>
    </source>
</evidence>
<dbReference type="RefSeq" id="WP_088553166.1">
    <property type="nucleotide sequence ID" value="NZ_BDGJ01000023.1"/>
</dbReference>
<dbReference type="SMART" id="SM00363">
    <property type="entry name" value="S4"/>
    <property type="match status" value="1"/>
</dbReference>
<dbReference type="InterPro" id="IPR025490">
    <property type="entry name" value="RqcP"/>
</dbReference>
<evidence type="ECO:0000256" key="2">
    <source>
        <dbReference type="ARBA" id="ARBA00022730"/>
    </source>
</evidence>
<comment type="function">
    <text evidence="5">Key component of the ribosome quality control system (RQC), a ribosome-associated complex that mediates the extraction of incompletely synthesized nascent chains from stalled ribosomes and their subsequent degradation. RqcH recruits Ala-charged tRNA, and with RqcP directs the elongation of stalled nascent chains on 50S ribosomal subunits, leading to non-templated C-terminal alanine extensions (Ala tail). The Ala tail promotes nascent chain degradation. RqcP is associated with the translocation-like movement of the peptidyl-tRNA from the A-site into the P-site.</text>
</comment>
<dbReference type="GO" id="GO:0019843">
    <property type="term" value="F:rRNA binding"/>
    <property type="evidence" value="ECO:0007669"/>
    <property type="project" value="UniProtKB-UniRule"/>
</dbReference>
<sequence length="80" mass="8878">MRLDKFLKCSRLIKRRTLAKEFCAAGRVQLNGKVAKPGAAVKEGDILLIDYGTRKLKVEVLSTSPLDKKDSAGQAYRIID</sequence>
<dbReference type="InterPro" id="IPR036986">
    <property type="entry name" value="S4_RNA-bd_sf"/>
</dbReference>
<name>A0A1Z5HQ64_9FIRM</name>
<dbReference type="CDD" id="cd00165">
    <property type="entry name" value="S4"/>
    <property type="match status" value="1"/>
</dbReference>
<evidence type="ECO:0000256" key="3">
    <source>
        <dbReference type="ARBA" id="ARBA00022884"/>
    </source>
</evidence>
<dbReference type="GO" id="GO:0043023">
    <property type="term" value="F:ribosomal large subunit binding"/>
    <property type="evidence" value="ECO:0007669"/>
    <property type="project" value="UniProtKB-UniRule"/>
</dbReference>
<keyword evidence="3 5" id="KW-0694">RNA-binding</keyword>
<dbReference type="OrthoDB" id="9805210at2"/>
<dbReference type="PROSITE" id="PS50889">
    <property type="entry name" value="S4"/>
    <property type="match status" value="1"/>
</dbReference>
<comment type="similarity">
    <text evidence="5">Belongs to the RqcP family.</text>
</comment>
<keyword evidence="2 5" id="KW-0699">rRNA-binding</keyword>
<dbReference type="AlphaFoldDB" id="A0A1Z5HQ64"/>
<evidence type="ECO:0000313" key="7">
    <source>
        <dbReference type="EMBL" id="GAW91669.1"/>
    </source>
</evidence>
<dbReference type="GO" id="GO:0000049">
    <property type="term" value="F:tRNA binding"/>
    <property type="evidence" value="ECO:0007669"/>
    <property type="project" value="UniProtKB-UniRule"/>
</dbReference>
<evidence type="ECO:0000256" key="5">
    <source>
        <dbReference type="HAMAP-Rule" id="MF_00871"/>
    </source>
</evidence>
<dbReference type="PIRSF" id="PIRSF038881">
    <property type="entry name" value="RNAbp_HP1423"/>
    <property type="match status" value="1"/>
</dbReference>
<reference evidence="8" key="1">
    <citation type="journal article" date="2017" name="Appl. Environ. Microbiol.">
        <title>Genomic analysis of Calderihabitans maritimus KKC1, a thermophilic hydrogenogenic carboxydotrophic bacterium isolated from marine sediment.</title>
        <authorList>
            <person name="Omae K."/>
            <person name="Yoneda Y."/>
            <person name="Fukuyama Y."/>
            <person name="Yoshida T."/>
            <person name="Sako Y."/>
        </authorList>
    </citation>
    <scope>NUCLEOTIDE SEQUENCE [LARGE SCALE GENOMIC DNA]</scope>
    <source>
        <strain evidence="8">KKC1</strain>
    </source>
</reference>
<dbReference type="SUPFAM" id="SSF55174">
    <property type="entry name" value="Alpha-L RNA-binding motif"/>
    <property type="match status" value="1"/>
</dbReference>
<protein>
    <recommendedName>
        <fullName evidence="5">RQC P-site tRNA stabilizing factor</fullName>
        <shortName evidence="5">RqcP</shortName>
    </recommendedName>
    <alternativeName>
        <fullName evidence="5">Ribosome-associated protein quality control protein P</fullName>
    </alternativeName>
</protein>
<dbReference type="HAMAP" id="MF_00871">
    <property type="entry name" value="RqcP"/>
    <property type="match status" value="1"/>
</dbReference>
<accession>A0A1Z5HQ64</accession>
<evidence type="ECO:0000259" key="6">
    <source>
        <dbReference type="SMART" id="SM00363"/>
    </source>
</evidence>
<comment type="caution">
    <text evidence="7">The sequence shown here is derived from an EMBL/GenBank/DDBJ whole genome shotgun (WGS) entry which is preliminary data.</text>
</comment>
<keyword evidence="4 5" id="KW-0648">Protein biosynthesis</keyword>
<organism evidence="7 8">
    <name type="scientific">Calderihabitans maritimus</name>
    <dbReference type="NCBI Taxonomy" id="1246530"/>
    <lineage>
        <taxon>Bacteria</taxon>
        <taxon>Bacillati</taxon>
        <taxon>Bacillota</taxon>
        <taxon>Clostridia</taxon>
        <taxon>Neomoorellales</taxon>
        <taxon>Calderihabitantaceae</taxon>
        <taxon>Calderihabitans</taxon>
    </lineage>
</organism>
<proteinExistence type="inferred from homology"/>
<comment type="subunit">
    <text evidence="5">Associates with stalled 50S ribosomal subunits. Binds to RqcH, 23S rRNA and the P-site tRNA. Does not require RqcH for association with 50S subunits.</text>
</comment>
<dbReference type="Proteomes" id="UP000197032">
    <property type="component" value="Unassembled WGS sequence"/>
</dbReference>
<feature type="domain" description="RNA-binding S4" evidence="6">
    <location>
        <begin position="1"/>
        <end position="62"/>
    </location>
</feature>
<evidence type="ECO:0000256" key="1">
    <source>
        <dbReference type="ARBA" id="ARBA00022555"/>
    </source>
</evidence>
<keyword evidence="1 5" id="KW-0820">tRNA-binding</keyword>
<dbReference type="InterPro" id="IPR002942">
    <property type="entry name" value="S4_RNA-bd"/>
</dbReference>
<evidence type="ECO:0000313" key="8">
    <source>
        <dbReference type="Proteomes" id="UP000197032"/>
    </source>
</evidence>
<dbReference type="Pfam" id="PF01479">
    <property type="entry name" value="S4"/>
    <property type="match status" value="1"/>
</dbReference>
<gene>
    <name evidence="5" type="primary">rqcP</name>
    <name evidence="7" type="ORF">KKC1_08300</name>
</gene>
<keyword evidence="8" id="KW-1185">Reference proteome</keyword>
<dbReference type="EMBL" id="BDGJ01000023">
    <property type="protein sequence ID" value="GAW91669.1"/>
    <property type="molecule type" value="Genomic_DNA"/>
</dbReference>
<dbReference type="GO" id="GO:0072344">
    <property type="term" value="P:rescue of stalled ribosome"/>
    <property type="evidence" value="ECO:0007669"/>
    <property type="project" value="UniProtKB-UniRule"/>
</dbReference>
<dbReference type="Gene3D" id="3.10.290.10">
    <property type="entry name" value="RNA-binding S4 domain"/>
    <property type="match status" value="1"/>
</dbReference>